<accession>A0A1N6IID9</accession>
<dbReference type="Proteomes" id="UP000185062">
    <property type="component" value="Unassembled WGS sequence"/>
</dbReference>
<organism evidence="1 2">
    <name type="scientific">Nitrosomonas cryotolerans ATCC 49181</name>
    <dbReference type="NCBI Taxonomy" id="1131553"/>
    <lineage>
        <taxon>Bacteria</taxon>
        <taxon>Pseudomonadati</taxon>
        <taxon>Pseudomonadota</taxon>
        <taxon>Betaproteobacteria</taxon>
        <taxon>Nitrosomonadales</taxon>
        <taxon>Nitrosomonadaceae</taxon>
        <taxon>Nitrosomonas</taxon>
    </lineage>
</organism>
<sequence length="60" mass="6630">MLLCANRPRRQTKAAITVTKNGNTDGFRVSVTTVDQACARIALKVLDVDGLFGKQEIYNF</sequence>
<keyword evidence="2" id="KW-1185">Reference proteome</keyword>
<gene>
    <name evidence="1" type="ORF">SAMN02743940_1835</name>
</gene>
<protein>
    <submittedName>
        <fullName evidence="1">Uncharacterized protein</fullName>
    </submittedName>
</protein>
<evidence type="ECO:0000313" key="2">
    <source>
        <dbReference type="Proteomes" id="UP000185062"/>
    </source>
</evidence>
<name>A0A1N6IID9_9PROT</name>
<dbReference type="AlphaFoldDB" id="A0A1N6IID9"/>
<evidence type="ECO:0000313" key="1">
    <source>
        <dbReference type="EMBL" id="SIO31743.1"/>
    </source>
</evidence>
<reference evidence="1 2" key="1">
    <citation type="submission" date="2016-12" db="EMBL/GenBank/DDBJ databases">
        <authorList>
            <person name="Song W.-J."/>
            <person name="Kurnit D.M."/>
        </authorList>
    </citation>
    <scope>NUCLEOTIDE SEQUENCE [LARGE SCALE GENOMIC DNA]</scope>
    <source>
        <strain evidence="1 2">ATCC 49181</strain>
    </source>
</reference>
<proteinExistence type="predicted"/>
<dbReference type="EMBL" id="FSRO01000001">
    <property type="protein sequence ID" value="SIO31743.1"/>
    <property type="molecule type" value="Genomic_DNA"/>
</dbReference>